<dbReference type="GO" id="GO:0046872">
    <property type="term" value="F:metal ion binding"/>
    <property type="evidence" value="ECO:0007669"/>
    <property type="project" value="InterPro"/>
</dbReference>
<evidence type="ECO:0000313" key="3">
    <source>
        <dbReference type="EMBL" id="AEG44727.1"/>
    </source>
</evidence>
<dbReference type="EMBL" id="CP002810">
    <property type="protein sequence ID" value="AEG44727.1"/>
    <property type="molecule type" value="Genomic_DNA"/>
</dbReference>
<feature type="domain" description="Mycothiol-dependent maleylpyruvate isomerase metal-binding" evidence="2">
    <location>
        <begin position="17"/>
        <end position="125"/>
    </location>
</feature>
<dbReference type="RefSeq" id="WP_013839118.1">
    <property type="nucleotide sequence ID" value="NC_015588.1"/>
</dbReference>
<dbReference type="InterPro" id="IPR010872">
    <property type="entry name" value="MDMPI_C-term_domain"/>
</dbReference>
<feature type="domain" description="MDMPI C-terminal" evidence="1">
    <location>
        <begin position="149"/>
        <end position="238"/>
    </location>
</feature>
<protein>
    <recommendedName>
        <fullName evidence="5">Mycothiol-dependent maleylpyruvate isomerase metal-binding domain-containing protein</fullName>
    </recommendedName>
</protein>
<accession>F6FPJ5</accession>
<dbReference type="Pfam" id="PF07398">
    <property type="entry name" value="MDMPI_C"/>
    <property type="match status" value="1"/>
</dbReference>
<keyword evidence="4" id="KW-1185">Reference proteome</keyword>
<evidence type="ECO:0000259" key="2">
    <source>
        <dbReference type="Pfam" id="PF11716"/>
    </source>
</evidence>
<dbReference type="Pfam" id="PF11716">
    <property type="entry name" value="MDMPI_N"/>
    <property type="match status" value="1"/>
</dbReference>
<dbReference type="PANTHER" id="PTHR40758:SF1">
    <property type="entry name" value="CONSERVED PROTEIN"/>
    <property type="match status" value="1"/>
</dbReference>
<dbReference type="InterPro" id="IPR024344">
    <property type="entry name" value="MDMPI_metal-binding"/>
</dbReference>
<dbReference type="Proteomes" id="UP000009236">
    <property type="component" value="Chromosome"/>
</dbReference>
<dbReference type="HOGENOM" id="CLU_070584_1_0_11"/>
<proteinExistence type="predicted"/>
<dbReference type="eggNOG" id="COG3550">
    <property type="taxonomic scope" value="Bacteria"/>
</dbReference>
<dbReference type="STRING" id="743718.Isova_1990"/>
<organism evidence="4">
    <name type="scientific">Isoptericola variabilis (strain 225)</name>
    <dbReference type="NCBI Taxonomy" id="743718"/>
    <lineage>
        <taxon>Bacteria</taxon>
        <taxon>Bacillati</taxon>
        <taxon>Actinomycetota</taxon>
        <taxon>Actinomycetes</taxon>
        <taxon>Micrococcales</taxon>
        <taxon>Promicromonosporaceae</taxon>
        <taxon>Isoptericola</taxon>
    </lineage>
</organism>
<name>F6FPJ5_ISOV2</name>
<dbReference type="PANTHER" id="PTHR40758">
    <property type="entry name" value="CONSERVED PROTEIN"/>
    <property type="match status" value="1"/>
</dbReference>
<dbReference type="KEGG" id="iva:Isova_1990"/>
<dbReference type="AlphaFoldDB" id="F6FPJ5"/>
<sequence length="247" mass="26884">MSAPGVDDLPLLGRLQAAFLDGTRTADLSARVPACGRWRTRNLVEHLARIHHWAAAQASRTRETPLGRGPFDLPELYERCARELLETLDAVGPDAESSTLVGRGPARFWRRRQVHETLVHLHDLRAAALGSAEAVAAEHPIDVGPEVWADTVDEVVTMFQPRQVRLGRTEPLARTVALTATDVGTSWVLGAHEDGRDASQAPAATVAAPARELALVLWRRLTPEQSRVVVDGDRSALDHALAARITP</sequence>
<dbReference type="InterPro" id="IPR034660">
    <property type="entry name" value="DinB/YfiT-like"/>
</dbReference>
<dbReference type="GO" id="GO:0005886">
    <property type="term" value="C:plasma membrane"/>
    <property type="evidence" value="ECO:0007669"/>
    <property type="project" value="TreeGrafter"/>
</dbReference>
<dbReference type="SUPFAM" id="SSF109854">
    <property type="entry name" value="DinB/YfiT-like putative metalloenzymes"/>
    <property type="match status" value="1"/>
</dbReference>
<evidence type="ECO:0008006" key="5">
    <source>
        <dbReference type="Google" id="ProtNLM"/>
    </source>
</evidence>
<gene>
    <name evidence="3" type="ordered locus">Isova_1990</name>
</gene>
<evidence type="ECO:0000313" key="4">
    <source>
        <dbReference type="Proteomes" id="UP000009236"/>
    </source>
</evidence>
<reference evidence="3 4" key="1">
    <citation type="submission" date="2011-05" db="EMBL/GenBank/DDBJ databases">
        <title>Complete sequence of Isoptericola variabilis 225.</title>
        <authorList>
            <consortium name="US DOE Joint Genome Institute"/>
            <person name="Lucas S."/>
            <person name="Han J."/>
            <person name="Lapidus A."/>
            <person name="Cheng J.-F."/>
            <person name="Goodwin L."/>
            <person name="Pitluck S."/>
            <person name="Peters L."/>
            <person name="Mikhailova N."/>
            <person name="Zeytun A."/>
            <person name="Han C."/>
            <person name="Tapia R."/>
            <person name="Land M."/>
            <person name="Hauser L."/>
            <person name="Kyrpides N."/>
            <person name="Ivanova N."/>
            <person name="Pagani I."/>
            <person name="Siebers A."/>
            <person name="Allgaier M."/>
            <person name="Thelen M."/>
            <person name="Hugenholtz P."/>
            <person name="Gladden J."/>
            <person name="Woyke T."/>
        </authorList>
    </citation>
    <scope>NUCLEOTIDE SEQUENCE [LARGE SCALE GENOMIC DNA]</scope>
    <source>
        <strain evidence="4">225</strain>
    </source>
</reference>
<evidence type="ECO:0000259" key="1">
    <source>
        <dbReference type="Pfam" id="PF07398"/>
    </source>
</evidence>